<keyword evidence="2" id="KW-1185">Reference proteome</keyword>
<evidence type="ECO:0008006" key="3">
    <source>
        <dbReference type="Google" id="ProtNLM"/>
    </source>
</evidence>
<gene>
    <name evidence="1" type="ORF">RDWZM_005317</name>
</gene>
<sequence length="160" mass="17784">MPNGTSCGLSSSHVKRLCYNGICKGRLGYIDVTVISANFPRSISSYVNVCIVNGTVPESLPIRNRKQCINCTTNLSPTLSNPRWNSVCANSGQNLFVPESRVTFEVWENRGLRPIFLGGNSITIQQMLNMNVNKQQMNRTIVGGNTYGTLSYRVSWTPKY</sequence>
<evidence type="ECO:0000313" key="1">
    <source>
        <dbReference type="EMBL" id="KAJ6219505.1"/>
    </source>
</evidence>
<reference evidence="1" key="1">
    <citation type="submission" date="2022-12" db="EMBL/GenBank/DDBJ databases">
        <title>Genome assemblies of Blomia tropicalis.</title>
        <authorList>
            <person name="Cui Y."/>
        </authorList>
    </citation>
    <scope>NUCLEOTIDE SEQUENCE</scope>
    <source>
        <tissue evidence="1">Adult mites</tissue>
    </source>
</reference>
<evidence type="ECO:0000313" key="2">
    <source>
        <dbReference type="Proteomes" id="UP001142055"/>
    </source>
</evidence>
<name>A0A9Q0RMI0_BLOTA</name>
<protein>
    <recommendedName>
        <fullName evidence="3">C2 domain-containing protein</fullName>
    </recommendedName>
</protein>
<dbReference type="Proteomes" id="UP001142055">
    <property type="component" value="Chromosome 2"/>
</dbReference>
<comment type="caution">
    <text evidence="1">The sequence shown here is derived from an EMBL/GenBank/DDBJ whole genome shotgun (WGS) entry which is preliminary data.</text>
</comment>
<dbReference type="SUPFAM" id="SSF49562">
    <property type="entry name" value="C2 domain (Calcium/lipid-binding domain, CaLB)"/>
    <property type="match status" value="1"/>
</dbReference>
<organism evidence="1 2">
    <name type="scientific">Blomia tropicalis</name>
    <name type="common">Mite</name>
    <dbReference type="NCBI Taxonomy" id="40697"/>
    <lineage>
        <taxon>Eukaryota</taxon>
        <taxon>Metazoa</taxon>
        <taxon>Ecdysozoa</taxon>
        <taxon>Arthropoda</taxon>
        <taxon>Chelicerata</taxon>
        <taxon>Arachnida</taxon>
        <taxon>Acari</taxon>
        <taxon>Acariformes</taxon>
        <taxon>Sarcoptiformes</taxon>
        <taxon>Astigmata</taxon>
        <taxon>Glycyphagoidea</taxon>
        <taxon>Echimyopodidae</taxon>
        <taxon>Blomia</taxon>
    </lineage>
</organism>
<proteinExistence type="predicted"/>
<dbReference type="EMBL" id="JAPWDV010000002">
    <property type="protein sequence ID" value="KAJ6219505.1"/>
    <property type="molecule type" value="Genomic_DNA"/>
</dbReference>
<accession>A0A9Q0RMI0</accession>
<dbReference type="AlphaFoldDB" id="A0A9Q0RMI0"/>
<dbReference type="OMA" id="AKITWIP"/>
<dbReference type="InterPro" id="IPR035892">
    <property type="entry name" value="C2_domain_sf"/>
</dbReference>